<evidence type="ECO:0000259" key="9">
    <source>
        <dbReference type="Pfam" id="PF12931"/>
    </source>
</evidence>
<organism evidence="11 12">
    <name type="scientific">Moniliophthora roreri</name>
    <name type="common">Frosty pod rot fungus</name>
    <name type="synonym">Monilia roreri</name>
    <dbReference type="NCBI Taxonomy" id="221103"/>
    <lineage>
        <taxon>Eukaryota</taxon>
        <taxon>Fungi</taxon>
        <taxon>Dikarya</taxon>
        <taxon>Basidiomycota</taxon>
        <taxon>Agaricomycotina</taxon>
        <taxon>Agaricomycetes</taxon>
        <taxon>Agaricomycetidae</taxon>
        <taxon>Agaricales</taxon>
        <taxon>Marasmiineae</taxon>
        <taxon>Marasmiaceae</taxon>
        <taxon>Moniliophthora</taxon>
    </lineage>
</organism>
<dbReference type="GO" id="GO:0070973">
    <property type="term" value="P:protein localization to endoplasmic reticulum exit site"/>
    <property type="evidence" value="ECO:0007669"/>
    <property type="project" value="TreeGrafter"/>
</dbReference>
<feature type="region of interest" description="Disordered" evidence="8">
    <location>
        <begin position="106"/>
        <end position="182"/>
    </location>
</feature>
<feature type="region of interest" description="Disordered" evidence="8">
    <location>
        <begin position="1575"/>
        <end position="1697"/>
    </location>
</feature>
<dbReference type="GO" id="GO:0070971">
    <property type="term" value="C:endoplasmic reticulum exit site"/>
    <property type="evidence" value="ECO:0007669"/>
    <property type="project" value="TreeGrafter"/>
</dbReference>
<reference evidence="11 12" key="1">
    <citation type="submission" date="2015-12" db="EMBL/GenBank/DDBJ databases">
        <title>Draft genome sequence of Moniliophthora roreri, the causal agent of frosty pod rot of cacao.</title>
        <authorList>
            <person name="Aime M.C."/>
            <person name="Diaz-Valderrama J.R."/>
            <person name="Kijpornyongpan T."/>
            <person name="Phillips-Mora W."/>
        </authorList>
    </citation>
    <scope>NUCLEOTIDE SEQUENCE [LARGE SCALE GENOMIC DNA]</scope>
    <source>
        <strain evidence="11 12">MCA 2952</strain>
    </source>
</reference>
<feature type="region of interest" description="Disordered" evidence="8">
    <location>
        <begin position="562"/>
        <end position="710"/>
    </location>
</feature>
<evidence type="ECO:0000313" key="11">
    <source>
        <dbReference type="EMBL" id="KTB46721.1"/>
    </source>
</evidence>
<protein>
    <recommendedName>
        <fullName evidence="7">Protein transport protein sec16</fullName>
    </recommendedName>
</protein>
<evidence type="ECO:0000256" key="5">
    <source>
        <dbReference type="ARBA" id="ARBA00022892"/>
    </source>
</evidence>
<dbReference type="PANTHER" id="PTHR13402:SF6">
    <property type="entry name" value="SECRETORY 16, ISOFORM I"/>
    <property type="match status" value="1"/>
</dbReference>
<dbReference type="EMBL" id="LATX01000271">
    <property type="protein sequence ID" value="KTB46721.1"/>
    <property type="molecule type" value="Genomic_DNA"/>
</dbReference>
<evidence type="ECO:0000256" key="1">
    <source>
        <dbReference type="ARBA" id="ARBA00004397"/>
    </source>
</evidence>
<name>A0A0W0GDT7_MONRR</name>
<feature type="compositionally biased region" description="Low complexity" evidence="8">
    <location>
        <begin position="465"/>
        <end position="504"/>
    </location>
</feature>
<feature type="domain" description="Sec16 Sec23-binding" evidence="9">
    <location>
        <begin position="926"/>
        <end position="1269"/>
    </location>
</feature>
<feature type="compositionally biased region" description="Polar residues" evidence="8">
    <location>
        <begin position="572"/>
        <end position="592"/>
    </location>
</feature>
<accession>A0A0W0GDT7</accession>
<feature type="region of interest" description="Disordered" evidence="8">
    <location>
        <begin position="1461"/>
        <end position="1559"/>
    </location>
</feature>
<feature type="compositionally biased region" description="Polar residues" evidence="8">
    <location>
        <begin position="240"/>
        <end position="257"/>
    </location>
</feature>
<dbReference type="InterPro" id="IPR024340">
    <property type="entry name" value="Sec16_CCD"/>
</dbReference>
<evidence type="ECO:0000256" key="6">
    <source>
        <dbReference type="ARBA" id="ARBA00024687"/>
    </source>
</evidence>
<feature type="compositionally biased region" description="Low complexity" evidence="8">
    <location>
        <begin position="1594"/>
        <end position="1607"/>
    </location>
</feature>
<dbReference type="PANTHER" id="PTHR13402">
    <property type="entry name" value="RGPR-RELATED"/>
    <property type="match status" value="1"/>
</dbReference>
<feature type="compositionally biased region" description="Polar residues" evidence="8">
    <location>
        <begin position="620"/>
        <end position="635"/>
    </location>
</feature>
<feature type="compositionally biased region" description="Polar residues" evidence="8">
    <location>
        <begin position="106"/>
        <end position="124"/>
    </location>
</feature>
<comment type="similarity">
    <text evidence="2 7">Belongs to the SEC16 family.</text>
</comment>
<dbReference type="InterPro" id="IPR024298">
    <property type="entry name" value="Sec16_Sec23-bd"/>
</dbReference>
<feature type="compositionally biased region" description="Pro residues" evidence="8">
    <location>
        <begin position="1608"/>
        <end position="1619"/>
    </location>
</feature>
<keyword evidence="7" id="KW-0472">Membrane</keyword>
<feature type="compositionally biased region" description="Polar residues" evidence="8">
    <location>
        <begin position="412"/>
        <end position="438"/>
    </location>
</feature>
<dbReference type="GO" id="GO:0012507">
    <property type="term" value="C:ER to Golgi transport vesicle membrane"/>
    <property type="evidence" value="ECO:0007669"/>
    <property type="project" value="TreeGrafter"/>
</dbReference>
<evidence type="ECO:0000256" key="4">
    <source>
        <dbReference type="ARBA" id="ARBA00022824"/>
    </source>
</evidence>
<evidence type="ECO:0000256" key="7">
    <source>
        <dbReference type="RuleBase" id="RU364101"/>
    </source>
</evidence>
<keyword evidence="4 7" id="KW-0256">Endoplasmic reticulum</keyword>
<gene>
    <name evidence="11" type="ORF">WG66_722</name>
</gene>
<dbReference type="eggNOG" id="KOG1913">
    <property type="taxonomic scope" value="Eukaryota"/>
</dbReference>
<feature type="domain" description="Sec16 central conserved" evidence="10">
    <location>
        <begin position="718"/>
        <end position="853"/>
    </location>
</feature>
<dbReference type="CDD" id="cd09233">
    <property type="entry name" value="ACE1-Sec16-like"/>
    <property type="match status" value="1"/>
</dbReference>
<keyword evidence="5 7" id="KW-0931">ER-Golgi transport</keyword>
<feature type="compositionally biased region" description="Low complexity" evidence="8">
    <location>
        <begin position="1575"/>
        <end position="1584"/>
    </location>
</feature>
<dbReference type="GO" id="GO:0016192">
    <property type="term" value="P:vesicle-mediated transport"/>
    <property type="evidence" value="ECO:0007669"/>
    <property type="project" value="UniProtKB-KW"/>
</dbReference>
<comment type="caution">
    <text evidence="11">The sequence shown here is derived from an EMBL/GenBank/DDBJ whole genome shotgun (WGS) entry which is preliminary data.</text>
</comment>
<comment type="function">
    <text evidence="6 7">Involved in the initiation of assembly of the COPII coat required for the formation of transport vesicles from the endoplasmic reticulum (ER) and the selection of cargo molecules. Also involved in autophagy.</text>
</comment>
<dbReference type="GO" id="GO:0006914">
    <property type="term" value="P:autophagy"/>
    <property type="evidence" value="ECO:0007669"/>
    <property type="project" value="UniProtKB-KW"/>
</dbReference>
<feature type="region of interest" description="Disordered" evidence="8">
    <location>
        <begin position="779"/>
        <end position="798"/>
    </location>
</feature>
<dbReference type="GO" id="GO:0015031">
    <property type="term" value="P:protein transport"/>
    <property type="evidence" value="ECO:0007669"/>
    <property type="project" value="UniProtKB-KW"/>
</dbReference>
<sequence>MNGLEAAASLFGSDNANADPFASLGSNEPEQNTQAADTTVHHNTNEDLFSSVQGSDFLAGTYENKALVEESQANSYYDNWSSAVPVGGNVSGTGYDTQAWYGNSGQAQNDYNQDLNGATTSSNLYDDPYTPAAANASTASHPYDPYTPSTKVPEQSLYTPSQPAPTSSSYPSNTYNQSSSTMPSYAPYAAQTTNYGNPSYTSPYATSASSLASVPPPPAPKAPLNRPKVSNAYDPPFPVSNVSTRRSTPRTVPSLSSAFGAYASPSPPQHPPPPPANANAMTSPYGSSYTPPQPSNQPPSDFHDPRSQSMPPPAPGHRPPSTSGHPHGQSAYGGNSDYSPQPQSSAYSPPTRADSVQSVSAPSAYGSTNGYEPSPAQTYPPAAPKDTFTHPAHPGSQTTVSPPPLPAAAAANTNINHYGLNRTASPRTKSPLSRNGSPAVSYPAPPKRTSVQQTSTSTPPPHGGSRISSPVSVRSQRVQSPDARTASPAAVSSYSVVPYTPSSSHTDATYVHQDASNASSMQLEPEDPEGSPYIPSVGSASAQPTTAGVEAFSVADNTSTLSAGNENLYLPKTQTSGPSFTTQSITNGSDSFTPYEPAPVADDNPYVPKAAVGPPPPARSMSNGSIYSPRTSISNDAYDPYAPSRHPRRQQSENDYGSYTSRYDYPSHEPNAFPSSAPSDSLGPPQELLVKAPTHTPYAPSPSLLGTNDPLGRTSARVPVFSFGFGGRIVTCFHGADKLSTGFDVALASRNSTGIQIRILNKVVPESALDLSPSSFPGPLFSDPGSPTTGLVRPGASAQMKTKKTRVVKYLTDRAKEISQGLGYLHAGSLEKRQAEGKLVLVKLLKIMIEHDGKLLGTSQAETAVRSALVPELELSGNSADTDTFTTTTFATVGEDGTLKSQLQLGDASDPPITVASLRPSSLDKIQDFLLRGERRKAYHFALDQKLWAHAMVIASGIDREAWKEVVNEFLRTELGSKDITSRTATYGQVPNGTASLANGREPLRVAYSLFSGQGAAAVQELIPQNPMAAPQLVRLPLPPVSHTTPMTPNFATQIPVANIPVESLSKWAEMISMMISSTMSSETSSALTALGDQLCGNQWVEAGHVCYLLSSQTSPIGGVGNPSARVVLLGAPNPQTSTKFLRDTDAIIFSEILEFAMGLTPPVKGHEPFQGLAHLQAYRLVRALFLAEIGEISLANRYCEAITASMNRGSPYFTQVLSDQLKGLSNRIAGTSHSDKSGSWMGSKIGKPSLDSIGGWLEGRFTKLVTGDSEDNGGDANEMKSEGQGFVGPFSHYSAISSTTTSNDPSPQSSVVSLNMYAPSHSTYAPNRTASSMSNRSLLSNGPQERAASAMDYAPRRKASPGPKIASASASTTTFAQSRSFGPSVYSPPGTARQDEMTPRLSSDINEEDEGQEVSWWGGDNGRTPTTATFVQLSGGHAPVASSDGFISLMDNNNFMVQPQASSSSSVRLSTADEEEEDLGFGNSKKPRSRSPDGEGAEDAKTPATKEPVVAAAAAASAPQRPDIKPAQAANAGSGSWLSRWWKRDSTPGPVKANLGEEKTFYYDAELKRWVNKGAGEPEAAKPAAPPPPPSRAPSRAQTASPGTSRPRPPSTGPPPARPASAADLSAPPPPKTIMRVKSNLVPTPEIPEVPGSAPSTPTGTRLAPPGPPPGRPRSQASKRNIRSRYVDVFQQDGAA</sequence>
<dbReference type="Gene3D" id="1.25.40.1030">
    <property type="match status" value="1"/>
</dbReference>
<feature type="compositionally biased region" description="Polar residues" evidence="8">
    <location>
        <begin position="354"/>
        <end position="377"/>
    </location>
</feature>
<proteinExistence type="inferred from homology"/>
<feature type="compositionally biased region" description="Basic and acidic residues" evidence="8">
    <location>
        <begin position="1491"/>
        <end position="1502"/>
    </location>
</feature>
<keyword evidence="7" id="KW-0653">Protein transport</keyword>
<evidence type="ECO:0000313" key="12">
    <source>
        <dbReference type="Proteomes" id="UP000054988"/>
    </source>
</evidence>
<keyword evidence="7" id="KW-0072">Autophagy</keyword>
<feature type="compositionally biased region" description="Polar residues" evidence="8">
    <location>
        <begin position="147"/>
        <end position="182"/>
    </location>
</feature>
<feature type="compositionally biased region" description="Polar residues" evidence="8">
    <location>
        <begin position="24"/>
        <end position="37"/>
    </location>
</feature>
<evidence type="ECO:0000256" key="8">
    <source>
        <dbReference type="SAM" id="MobiDB-lite"/>
    </source>
</evidence>
<dbReference type="Pfam" id="PF12932">
    <property type="entry name" value="Sec16"/>
    <property type="match status" value="1"/>
</dbReference>
<comment type="subcellular location">
    <subcellularLocation>
        <location evidence="1">Endoplasmic reticulum membrane</location>
        <topology evidence="1">Peripheral membrane protein</topology>
        <orientation evidence="1">Cytoplasmic side</orientation>
    </subcellularLocation>
</comment>
<feature type="compositionally biased region" description="Polar residues" evidence="8">
    <location>
        <begin position="1324"/>
        <end position="1344"/>
    </location>
</feature>
<evidence type="ECO:0000259" key="10">
    <source>
        <dbReference type="Pfam" id="PF12932"/>
    </source>
</evidence>
<dbReference type="GO" id="GO:0005789">
    <property type="term" value="C:endoplasmic reticulum membrane"/>
    <property type="evidence" value="ECO:0007669"/>
    <property type="project" value="UniProtKB-SubCell"/>
</dbReference>
<feature type="region of interest" description="Disordered" evidence="8">
    <location>
        <begin position="205"/>
        <end position="508"/>
    </location>
</feature>
<feature type="compositionally biased region" description="Pro residues" evidence="8">
    <location>
        <begin position="265"/>
        <end position="276"/>
    </location>
</feature>
<feature type="compositionally biased region" description="Low complexity" evidence="8">
    <location>
        <begin position="338"/>
        <end position="350"/>
    </location>
</feature>
<dbReference type="Proteomes" id="UP000054988">
    <property type="component" value="Unassembled WGS sequence"/>
</dbReference>
<feature type="region of interest" description="Disordered" evidence="8">
    <location>
        <begin position="1"/>
        <end position="43"/>
    </location>
</feature>
<evidence type="ECO:0000256" key="2">
    <source>
        <dbReference type="ARBA" id="ARBA00005927"/>
    </source>
</evidence>
<evidence type="ECO:0000256" key="3">
    <source>
        <dbReference type="ARBA" id="ARBA00022448"/>
    </source>
</evidence>
<feature type="region of interest" description="Disordered" evidence="8">
    <location>
        <begin position="1324"/>
        <end position="1424"/>
    </location>
</feature>
<dbReference type="Pfam" id="PF12931">
    <property type="entry name" value="TPR_Sec16"/>
    <property type="match status" value="1"/>
</dbReference>
<keyword evidence="3 7" id="KW-0813">Transport</keyword>
<dbReference type="GO" id="GO:0007030">
    <property type="term" value="P:Golgi organization"/>
    <property type="evidence" value="ECO:0007669"/>
    <property type="project" value="TreeGrafter"/>
</dbReference>